<protein>
    <recommendedName>
        <fullName evidence="1">Metalloprotease TldD/E C-terminal domain-containing protein</fullName>
    </recommendedName>
</protein>
<dbReference type="SUPFAM" id="SSF111283">
    <property type="entry name" value="Putative modulator of DNA gyrase, PmbA/TldD"/>
    <property type="match status" value="1"/>
</dbReference>
<sequence>MMLENRIRELLGRARDEARKAGMNVELSFHREQSSLIRLGNSSVALATHEALTRLDVSVQDGRKVGSFSLTADIVSADQLREAVHHAAENCRAALPKDYDPIFGTVEEAVDDSAGYDPALEALSAEAKTDLCADIIKKLKPRGRYDFSGSWSTGSTEMYYTTTANDSECYRRLTDGRFVMVLKEQDKKWELQVELSQKAAADIRAAEVIAAFDDLRPVYEQNEGFATTIGRQRVLFGPQAIAQLVGLAIWGGFIGRSWEEKRSWTAQNKFGDRILSEAVTIVDDPANPDVFSMPFDFMGKRRRRFAVVERGVFKGLLYDSASAARYGKKPTGHDLASGDFGLAPGDGPAGLEAGRKLAGDALYVPHLHYIHLPDPTKGMFTGSSRFNAMRVKNGEFVAPIFSTRVTDTSPSVFNNVVAMSSKTVTHNESATYGRRTPDAMSVPEWLLCDNIRITDVADSF</sequence>
<comment type="caution">
    <text evidence="2">The sequence shown here is derived from an EMBL/GenBank/DDBJ whole genome shotgun (WGS) entry which is preliminary data.</text>
</comment>
<dbReference type="InterPro" id="IPR035068">
    <property type="entry name" value="TldD/PmbA_N"/>
</dbReference>
<dbReference type="Gene3D" id="3.30.2290.10">
    <property type="entry name" value="PmbA/TldD superfamily"/>
    <property type="match status" value="1"/>
</dbReference>
<evidence type="ECO:0000259" key="1">
    <source>
        <dbReference type="Pfam" id="PF19289"/>
    </source>
</evidence>
<dbReference type="GO" id="GO:0006508">
    <property type="term" value="P:proteolysis"/>
    <property type="evidence" value="ECO:0007669"/>
    <property type="project" value="InterPro"/>
</dbReference>
<reference evidence="2" key="1">
    <citation type="journal article" date="2020" name="mSystems">
        <title>Genome- and Community-Level Interaction Insights into Carbon Utilization and Element Cycling Functions of Hydrothermarchaeota in Hydrothermal Sediment.</title>
        <authorList>
            <person name="Zhou Z."/>
            <person name="Liu Y."/>
            <person name="Xu W."/>
            <person name="Pan J."/>
            <person name="Luo Z.H."/>
            <person name="Li M."/>
        </authorList>
    </citation>
    <scope>NUCLEOTIDE SEQUENCE [LARGE SCALE GENOMIC DNA]</scope>
    <source>
        <strain evidence="2">SpSt-1182</strain>
    </source>
</reference>
<gene>
    <name evidence="2" type="ORF">ENN51_05360</name>
</gene>
<evidence type="ECO:0000313" key="2">
    <source>
        <dbReference type="EMBL" id="HDQ99698.1"/>
    </source>
</evidence>
<name>A0A7V0XF52_UNCW3</name>
<accession>A0A7V0XF52</accession>
<dbReference type="PANTHER" id="PTHR43666">
    <property type="entry name" value="TLDD PROTEIN"/>
    <property type="match status" value="1"/>
</dbReference>
<dbReference type="GO" id="GO:0008237">
    <property type="term" value="F:metallopeptidase activity"/>
    <property type="evidence" value="ECO:0007669"/>
    <property type="project" value="InterPro"/>
</dbReference>
<dbReference type="InterPro" id="IPR036059">
    <property type="entry name" value="TldD/PmbA_sf"/>
</dbReference>
<proteinExistence type="predicted"/>
<dbReference type="Pfam" id="PF19289">
    <property type="entry name" value="PmbA_TldD_3rd"/>
    <property type="match status" value="1"/>
</dbReference>
<dbReference type="Proteomes" id="UP000885672">
    <property type="component" value="Unassembled WGS sequence"/>
</dbReference>
<dbReference type="AlphaFoldDB" id="A0A7V0XF52"/>
<dbReference type="EMBL" id="DSBX01000201">
    <property type="protein sequence ID" value="HDQ99698.1"/>
    <property type="molecule type" value="Genomic_DNA"/>
</dbReference>
<dbReference type="InterPro" id="IPR045569">
    <property type="entry name" value="Metalloprtase-TldD/E_C"/>
</dbReference>
<feature type="domain" description="Metalloprotease TldD/E C-terminal" evidence="1">
    <location>
        <begin position="230"/>
        <end position="453"/>
    </location>
</feature>
<organism evidence="2">
    <name type="scientific">candidate division WOR-3 bacterium</name>
    <dbReference type="NCBI Taxonomy" id="2052148"/>
    <lineage>
        <taxon>Bacteria</taxon>
        <taxon>Bacteria division WOR-3</taxon>
    </lineage>
</organism>
<dbReference type="PANTHER" id="PTHR43666:SF1">
    <property type="entry name" value="CONSERVED PROTEIN"/>
    <property type="match status" value="1"/>
</dbReference>